<accession>A0A559IXA4</accession>
<dbReference type="OrthoDB" id="2939440at2"/>
<dbReference type="EMBL" id="VNJK01000001">
    <property type="protein sequence ID" value="TVX92268.1"/>
    <property type="molecule type" value="Genomic_DNA"/>
</dbReference>
<reference evidence="1 2" key="1">
    <citation type="submission" date="2019-07" db="EMBL/GenBank/DDBJ databases">
        <authorList>
            <person name="Kim J."/>
        </authorList>
    </citation>
    <scope>NUCLEOTIDE SEQUENCE [LARGE SCALE GENOMIC DNA]</scope>
    <source>
        <strain evidence="1 2">N4</strain>
    </source>
</reference>
<protein>
    <submittedName>
        <fullName evidence="1">Uncharacterized protein</fullName>
    </submittedName>
</protein>
<organism evidence="1 2">
    <name type="scientific">Paenibacillus agilis</name>
    <dbReference type="NCBI Taxonomy" id="3020863"/>
    <lineage>
        <taxon>Bacteria</taxon>
        <taxon>Bacillati</taxon>
        <taxon>Bacillota</taxon>
        <taxon>Bacilli</taxon>
        <taxon>Bacillales</taxon>
        <taxon>Paenibacillaceae</taxon>
        <taxon>Paenibacillus</taxon>
    </lineage>
</organism>
<dbReference type="AlphaFoldDB" id="A0A559IXA4"/>
<name>A0A559IXA4_9BACL</name>
<comment type="caution">
    <text evidence="1">The sequence shown here is derived from an EMBL/GenBank/DDBJ whole genome shotgun (WGS) entry which is preliminary data.</text>
</comment>
<sequence length="153" mass="18026">MQNNFMDIEMLEDRLRYWQAQLRLQDWQIEMKFDRGFNLAPNVADISLLEESRVARIRMMEANDFDPSSIAPYDMEQTMVHELLHIHFFPLTRTLGKSIPEEQAIEAISWALIALDRKADEIENHYMKRLYPEACYLLEPYKGVVVNESAADD</sequence>
<evidence type="ECO:0000313" key="2">
    <source>
        <dbReference type="Proteomes" id="UP000318102"/>
    </source>
</evidence>
<evidence type="ECO:0000313" key="1">
    <source>
        <dbReference type="EMBL" id="TVX92268.1"/>
    </source>
</evidence>
<dbReference type="Proteomes" id="UP000318102">
    <property type="component" value="Unassembled WGS sequence"/>
</dbReference>
<keyword evidence="2" id="KW-1185">Reference proteome</keyword>
<dbReference type="RefSeq" id="WP_144987566.1">
    <property type="nucleotide sequence ID" value="NZ_VNJK01000001.1"/>
</dbReference>
<gene>
    <name evidence="1" type="ORF">FPZ44_03835</name>
</gene>
<proteinExistence type="predicted"/>